<sequence length="77" mass="8491">MTLTLGHVLLSTSPPATANYAIIGPAHRLFSRYRADMRGAFGSRPQVRPDRQITVGVRGPMKVRLAHQRLTVEGLPQ</sequence>
<evidence type="ECO:0000313" key="2">
    <source>
        <dbReference type="Proteomes" id="UP001551675"/>
    </source>
</evidence>
<organism evidence="1 2">
    <name type="scientific">Microtetraspora glauca</name>
    <dbReference type="NCBI Taxonomy" id="1996"/>
    <lineage>
        <taxon>Bacteria</taxon>
        <taxon>Bacillati</taxon>
        <taxon>Actinomycetota</taxon>
        <taxon>Actinomycetes</taxon>
        <taxon>Streptosporangiales</taxon>
        <taxon>Streptosporangiaceae</taxon>
        <taxon>Microtetraspora</taxon>
    </lineage>
</organism>
<protein>
    <submittedName>
        <fullName evidence="1">Uncharacterized protein</fullName>
    </submittedName>
</protein>
<gene>
    <name evidence="1" type="ORF">AB0I59_19615</name>
</gene>
<dbReference type="EMBL" id="JBFALK010000010">
    <property type="protein sequence ID" value="MEV0970846.1"/>
    <property type="molecule type" value="Genomic_DNA"/>
</dbReference>
<accession>A0ABV3GHE9</accession>
<dbReference type="Proteomes" id="UP001551675">
    <property type="component" value="Unassembled WGS sequence"/>
</dbReference>
<evidence type="ECO:0000313" key="1">
    <source>
        <dbReference type="EMBL" id="MEV0970846.1"/>
    </source>
</evidence>
<dbReference type="RefSeq" id="WP_358134559.1">
    <property type="nucleotide sequence ID" value="NZ_JBFALK010000010.1"/>
</dbReference>
<keyword evidence="2" id="KW-1185">Reference proteome</keyword>
<name>A0ABV3GHE9_MICGL</name>
<comment type="caution">
    <text evidence="1">The sequence shown here is derived from an EMBL/GenBank/DDBJ whole genome shotgun (WGS) entry which is preliminary data.</text>
</comment>
<reference evidence="1 2" key="1">
    <citation type="submission" date="2024-06" db="EMBL/GenBank/DDBJ databases">
        <title>The Natural Products Discovery Center: Release of the First 8490 Sequenced Strains for Exploring Actinobacteria Biosynthetic Diversity.</title>
        <authorList>
            <person name="Kalkreuter E."/>
            <person name="Kautsar S.A."/>
            <person name="Yang D."/>
            <person name="Bader C.D."/>
            <person name="Teijaro C.N."/>
            <person name="Fluegel L."/>
            <person name="Davis C.M."/>
            <person name="Simpson J.R."/>
            <person name="Lauterbach L."/>
            <person name="Steele A.D."/>
            <person name="Gui C."/>
            <person name="Meng S."/>
            <person name="Li G."/>
            <person name="Viehrig K."/>
            <person name="Ye F."/>
            <person name="Su P."/>
            <person name="Kiefer A.F."/>
            <person name="Nichols A."/>
            <person name="Cepeda A.J."/>
            <person name="Yan W."/>
            <person name="Fan B."/>
            <person name="Jiang Y."/>
            <person name="Adhikari A."/>
            <person name="Zheng C.-J."/>
            <person name="Schuster L."/>
            <person name="Cowan T.M."/>
            <person name="Smanski M.J."/>
            <person name="Chevrette M.G."/>
            <person name="De Carvalho L.P.S."/>
            <person name="Shen B."/>
        </authorList>
    </citation>
    <scope>NUCLEOTIDE SEQUENCE [LARGE SCALE GENOMIC DNA]</scope>
    <source>
        <strain evidence="1 2">NPDC050100</strain>
    </source>
</reference>
<proteinExistence type="predicted"/>